<gene>
    <name evidence="1" type="ORF">UC8_40930</name>
</gene>
<name>A0A5B9R6U2_9BACT</name>
<evidence type="ECO:0000313" key="2">
    <source>
        <dbReference type="Proteomes" id="UP000325286"/>
    </source>
</evidence>
<keyword evidence="2" id="KW-1185">Reference proteome</keyword>
<proteinExistence type="predicted"/>
<accession>A0A5B9R6U2</accession>
<dbReference type="AlphaFoldDB" id="A0A5B9R6U2"/>
<sequence>MDHHVKRDIPILGNVCISYSVTLNDDGSERTNTSHPFFEADCSQWAWRASLRLEGRYWCIPMTFASQRDATIAARSIAPYFSECQTREEGQAVVQARGYSWLRARLTENLRW</sequence>
<dbReference type="Proteomes" id="UP000325286">
    <property type="component" value="Chromosome"/>
</dbReference>
<dbReference type="EMBL" id="CP042914">
    <property type="protein sequence ID" value="QEG42063.1"/>
    <property type="molecule type" value="Genomic_DNA"/>
</dbReference>
<evidence type="ECO:0000313" key="1">
    <source>
        <dbReference type="EMBL" id="QEG42063.1"/>
    </source>
</evidence>
<protein>
    <submittedName>
        <fullName evidence="1">Uncharacterized protein</fullName>
    </submittedName>
</protein>
<reference evidence="1 2" key="1">
    <citation type="submission" date="2019-08" db="EMBL/GenBank/DDBJ databases">
        <title>Deep-cultivation of Planctomycetes and their phenomic and genomic characterization uncovers novel biology.</title>
        <authorList>
            <person name="Wiegand S."/>
            <person name="Jogler M."/>
            <person name="Boedeker C."/>
            <person name="Pinto D."/>
            <person name="Vollmers J."/>
            <person name="Rivas-Marin E."/>
            <person name="Kohn T."/>
            <person name="Peeters S.H."/>
            <person name="Heuer A."/>
            <person name="Rast P."/>
            <person name="Oberbeckmann S."/>
            <person name="Bunk B."/>
            <person name="Jeske O."/>
            <person name="Meyerdierks A."/>
            <person name="Storesund J.E."/>
            <person name="Kallscheuer N."/>
            <person name="Luecker S."/>
            <person name="Lage O.M."/>
            <person name="Pohl T."/>
            <person name="Merkel B.J."/>
            <person name="Hornburger P."/>
            <person name="Mueller R.-W."/>
            <person name="Bruemmer F."/>
            <person name="Labrenz M."/>
            <person name="Spormann A.M."/>
            <person name="Op den Camp H."/>
            <person name="Overmann J."/>
            <person name="Amann R."/>
            <person name="Jetten M.S.M."/>
            <person name="Mascher T."/>
            <person name="Medema M.H."/>
            <person name="Devos D.P."/>
            <person name="Kaster A.-K."/>
            <person name="Ovreas L."/>
            <person name="Rohde M."/>
            <person name="Galperin M.Y."/>
            <person name="Jogler C."/>
        </authorList>
    </citation>
    <scope>NUCLEOTIDE SEQUENCE [LARGE SCALE GENOMIC DNA]</scope>
    <source>
        <strain evidence="1 2">UC8</strain>
    </source>
</reference>
<organism evidence="1 2">
    <name type="scientific">Roseimaritima ulvae</name>
    <dbReference type="NCBI Taxonomy" id="980254"/>
    <lineage>
        <taxon>Bacteria</taxon>
        <taxon>Pseudomonadati</taxon>
        <taxon>Planctomycetota</taxon>
        <taxon>Planctomycetia</taxon>
        <taxon>Pirellulales</taxon>
        <taxon>Pirellulaceae</taxon>
        <taxon>Roseimaritima</taxon>
    </lineage>
</organism>
<dbReference type="KEGG" id="rul:UC8_40930"/>